<evidence type="ECO:0000313" key="3">
    <source>
        <dbReference type="Proteomes" id="UP000031521"/>
    </source>
</evidence>
<dbReference type="PANTHER" id="PTHR34989">
    <property type="entry name" value="PROTEIN HDED"/>
    <property type="match status" value="1"/>
</dbReference>
<feature type="transmembrane region" description="Helical" evidence="1">
    <location>
        <begin position="115"/>
        <end position="135"/>
    </location>
</feature>
<keyword evidence="1" id="KW-0472">Membrane</keyword>
<feature type="transmembrane region" description="Helical" evidence="1">
    <location>
        <begin position="141"/>
        <end position="167"/>
    </location>
</feature>
<accession>A0A0B5DU75</accession>
<organism evidence="2 3">
    <name type="scientific">Celeribacter indicus</name>
    <dbReference type="NCBI Taxonomy" id="1208324"/>
    <lineage>
        <taxon>Bacteria</taxon>
        <taxon>Pseudomonadati</taxon>
        <taxon>Pseudomonadota</taxon>
        <taxon>Alphaproteobacteria</taxon>
        <taxon>Rhodobacterales</taxon>
        <taxon>Roseobacteraceae</taxon>
        <taxon>Celeribacter</taxon>
    </lineage>
</organism>
<dbReference type="OrthoDB" id="5678253at2"/>
<dbReference type="STRING" id="1208324.P73_0065"/>
<dbReference type="AlphaFoldDB" id="A0A0B5DU75"/>
<dbReference type="RefSeq" id="WP_043867965.1">
    <property type="nucleotide sequence ID" value="NZ_CP004393.1"/>
</dbReference>
<proteinExistence type="predicted"/>
<protein>
    <recommendedName>
        <fullName evidence="4">HdeD protein</fullName>
    </recommendedName>
</protein>
<dbReference type="GO" id="GO:0005886">
    <property type="term" value="C:plasma membrane"/>
    <property type="evidence" value="ECO:0007669"/>
    <property type="project" value="TreeGrafter"/>
</dbReference>
<feature type="transmembrane region" description="Helical" evidence="1">
    <location>
        <begin position="61"/>
        <end position="79"/>
    </location>
</feature>
<dbReference type="InterPro" id="IPR052712">
    <property type="entry name" value="Acid_resist_chaperone_HdeD"/>
</dbReference>
<evidence type="ECO:0000313" key="2">
    <source>
        <dbReference type="EMBL" id="AJE44780.1"/>
    </source>
</evidence>
<keyword evidence="3" id="KW-1185">Reference proteome</keyword>
<dbReference type="HOGENOM" id="CLU_091585_2_2_5"/>
<dbReference type="Pfam" id="PF03729">
    <property type="entry name" value="DUF308"/>
    <property type="match status" value="1"/>
</dbReference>
<evidence type="ECO:0008006" key="4">
    <source>
        <dbReference type="Google" id="ProtNLM"/>
    </source>
</evidence>
<dbReference type="InterPro" id="IPR005325">
    <property type="entry name" value="DUF308_memb"/>
</dbReference>
<feature type="transmembrane region" description="Helical" evidence="1">
    <location>
        <begin position="85"/>
        <end position="108"/>
    </location>
</feature>
<dbReference type="EMBL" id="CP004393">
    <property type="protein sequence ID" value="AJE44780.1"/>
    <property type="molecule type" value="Genomic_DNA"/>
</dbReference>
<gene>
    <name evidence="2" type="ORF">P73_0065</name>
</gene>
<dbReference type="PANTHER" id="PTHR34989:SF1">
    <property type="entry name" value="PROTEIN HDED"/>
    <property type="match status" value="1"/>
</dbReference>
<sequence>MRPWQIWVLIGLVCLIFGALALGNVVAASLAITILLGIFFTIAGIVQLWATFKGFAHEHRWISILWGLLSLAIGISFIADPIGGTISLTLLVTSLLIASGVVRLVMAWQIRQTGYFWTMLFSGAISVLLGAYIAANFATASLALLGLFFGIELLIDGFALIGLGLYLRAHRS</sequence>
<name>A0A0B5DU75_9RHOB</name>
<dbReference type="KEGG" id="cid:P73_0065"/>
<feature type="transmembrane region" description="Helical" evidence="1">
    <location>
        <begin position="31"/>
        <end position="49"/>
    </location>
</feature>
<dbReference type="Proteomes" id="UP000031521">
    <property type="component" value="Chromosome"/>
</dbReference>
<evidence type="ECO:0000256" key="1">
    <source>
        <dbReference type="SAM" id="Phobius"/>
    </source>
</evidence>
<keyword evidence="1" id="KW-1133">Transmembrane helix</keyword>
<reference evidence="2 3" key="1">
    <citation type="journal article" date="2014" name="Int. J. Syst. Evol. Microbiol.">
        <title>Celeribacter indicus sp. nov., a polycyclic aromatic hydrocarbon-degrading bacterium from deep-sea sediment and reclassification of Huaishuia halophila as Celeribacter halophilus comb. nov.</title>
        <authorList>
            <person name="Lai Q."/>
            <person name="Cao J."/>
            <person name="Yuan J."/>
            <person name="Li F."/>
            <person name="Shao Z."/>
        </authorList>
    </citation>
    <scope>NUCLEOTIDE SEQUENCE [LARGE SCALE GENOMIC DNA]</scope>
    <source>
        <strain evidence="2">P73</strain>
    </source>
</reference>
<keyword evidence="1" id="KW-0812">Transmembrane</keyword>